<dbReference type="EMBL" id="OOEF01000042">
    <property type="protein sequence ID" value="SPK70281.1"/>
    <property type="molecule type" value="Genomic_DNA"/>
</dbReference>
<evidence type="ECO:0000313" key="2">
    <source>
        <dbReference type="Proteomes" id="UP000255505"/>
    </source>
</evidence>
<evidence type="ECO:0000313" key="1">
    <source>
        <dbReference type="EMBL" id="SPK70281.1"/>
    </source>
</evidence>
<reference evidence="1 2" key="1">
    <citation type="submission" date="2018-01" db="EMBL/GenBank/DDBJ databases">
        <authorList>
            <person name="Gaut B.S."/>
            <person name="Morton B.R."/>
            <person name="Clegg M.T."/>
            <person name="Duvall M.R."/>
        </authorList>
    </citation>
    <scope>NUCLEOTIDE SEQUENCE [LARGE SCALE GENOMIC DNA]</scope>
    <source>
        <strain evidence="1">Cupriavidus taiwanensis LMG 19425</strain>
    </source>
</reference>
<dbReference type="Proteomes" id="UP000255505">
    <property type="component" value="Unassembled WGS sequence"/>
</dbReference>
<protein>
    <submittedName>
        <fullName evidence="1">Uncharacterized protein</fullName>
    </submittedName>
</protein>
<dbReference type="AlphaFoldDB" id="A0A375I8U7"/>
<proteinExistence type="predicted"/>
<gene>
    <name evidence="1" type="ORF">CT19425_U470010</name>
</gene>
<name>A0A375I8U7_9BURK</name>
<accession>A0A375I8U7</accession>
<sequence>MSANLSSPSSSACHRWKHIPATVAVPEEHDRQRTSSAVALHTNKAAAAVSEAARTDNAGRFPYRRCKPFFNH</sequence>
<organism evidence="1 2">
    <name type="scientific">Cupriavidus taiwanensis</name>
    <dbReference type="NCBI Taxonomy" id="164546"/>
    <lineage>
        <taxon>Bacteria</taxon>
        <taxon>Pseudomonadati</taxon>
        <taxon>Pseudomonadota</taxon>
        <taxon>Betaproteobacteria</taxon>
        <taxon>Burkholderiales</taxon>
        <taxon>Burkholderiaceae</taxon>
        <taxon>Cupriavidus</taxon>
    </lineage>
</organism>